<dbReference type="NCBIfam" id="TIGR04346">
    <property type="entry name" value="DotA_TraY"/>
    <property type="match status" value="1"/>
</dbReference>
<feature type="transmembrane region" description="Helical" evidence="2">
    <location>
        <begin position="912"/>
        <end position="933"/>
    </location>
</feature>
<evidence type="ECO:0000313" key="4">
    <source>
        <dbReference type="Proteomes" id="UP000007382"/>
    </source>
</evidence>
<dbReference type="PATRIC" id="fig|1162668.3.peg.725"/>
<reference evidence="4" key="2">
    <citation type="submission" date="2012-03" db="EMBL/GenBank/DDBJ databases">
        <title>The complete genome sequence of the pioneer microbe on fresh volcanic deposit, Leptospirillum ferrooxidans strain C2-3.</title>
        <authorList>
            <person name="Fujimura R."/>
            <person name="Sato Y."/>
            <person name="Nishizawa T."/>
            <person name="Nanba K."/>
            <person name="Oshima K."/>
            <person name="Hattori M."/>
            <person name="Kamijo T."/>
            <person name="Ohta H."/>
        </authorList>
    </citation>
    <scope>NUCLEOTIDE SEQUENCE [LARGE SCALE GENOMIC DNA]</scope>
    <source>
        <strain evidence="4">C2-3</strain>
    </source>
</reference>
<sequence length="996" mass="105558">MNSKKTERTNFRVLFLKKLDRDGIAKSLGDLGKGIVKASGRAIMRAGKRAIDFRQPALPGLPPGQDQDLAAIPPAKHPQGWGSPAQEKLPSLSGTENALSRSTDWRKSRIWMWISGGGWKGFLGARRYWASLARHVFDGFGRIAWAFKLTCVIPLQYSTRYAALMSTAFADFQRFRDENRLVRPHKTTLKKIFWHCVFPPLVGGFAMLAETVSMEETIGLPTWLYLIDGVSGIAAICYPIILWNWCLDDLPRRLPWQKWPLEVDLERIKNSMLAGFAIPSFVNSAPGSLASCVLYSLFGSSAGQNTCSSSPLGAFVSGSNILANIPSVLSIVAGMVSILALFLLSLTYGYHLVQAMHTAAHTGDWTHQGVNAAWAPIRGAVSAAMIAAPGGLSILASFVLFVASTGNGIGDTAASKVSAQLVVPSVAAVVPPGIQGVVDGGLYSLVCEHVLDNFVNPNGNIQAVTPQSDSFGGIGFSNVTGTGSYGPNVCGDWSSQNVEPGTNGAPTLEGANMAFTNMVKQGSPLDQVAAAIARNSNGCGAIVIGTGLSPCAPAGTPSNRSVYAQGGGLTNPAAGNVGALTQVTQQYVNDLVQSAGNAAGPNGSIASPAAEIKADGWASLGAYYRFFANEETTWAQIEQDLPQNIAPGGFANWSTLGPDNIQELQTAFSDTQNYINSWGFKGTQAGSAYPFWAAYPQSETPSAQGKQTAADLGSVMDPTTGLTLSIPNYMASNHSADPLSKLQNVIESADTALAVGEGVNKTIGVVAGILSYLPGYKETPMAQATSAVSKSGNSLLDPLALAFMLLTIAVGFYLPLIPMIDIAFYLLFWIMEVAILALFAPLWALAVGIPQGEGFIGQHGKAGLSRITDIALRPLLMVGMFVLSLGLYFLSGNLLTVLTSEALGANKNVPTAGMWFSMAGLVGGYLIYTLILWRTIHFSFEMIHNGPYWAMRVLGIDGEKGREGRAGESFGQAVSWVGTNMKTAVGGLNFIPKNQK</sequence>
<evidence type="ECO:0008006" key="5">
    <source>
        <dbReference type="Google" id="ProtNLM"/>
    </source>
</evidence>
<feature type="transmembrane region" description="Helical" evidence="2">
    <location>
        <begin position="822"/>
        <end position="849"/>
    </location>
</feature>
<feature type="transmembrane region" description="Helical" evidence="2">
    <location>
        <begin position="799"/>
        <end position="816"/>
    </location>
</feature>
<feature type="transmembrane region" description="Helical" evidence="2">
    <location>
        <begin position="380"/>
        <end position="403"/>
    </location>
</feature>
<protein>
    <recommendedName>
        <fullName evidence="5">DotA/TraY family protein</fullName>
    </recommendedName>
</protein>
<feature type="region of interest" description="Disordered" evidence="1">
    <location>
        <begin position="64"/>
        <end position="96"/>
    </location>
</feature>
<proteinExistence type="predicted"/>
<feature type="transmembrane region" description="Helical" evidence="2">
    <location>
        <begin position="223"/>
        <end position="247"/>
    </location>
</feature>
<dbReference type="OrthoDB" id="7010241at2"/>
<dbReference type="EMBL" id="AP012342">
    <property type="protein sequence ID" value="BAM06336.1"/>
    <property type="molecule type" value="Genomic_DNA"/>
</dbReference>
<gene>
    <name evidence="3" type="ordered locus">LFE_0620</name>
</gene>
<dbReference type="InterPro" id="IPR027628">
    <property type="entry name" value="DotA_TraY"/>
</dbReference>
<dbReference type="AlphaFoldDB" id="I0IM37"/>
<feature type="transmembrane region" description="Helical" evidence="2">
    <location>
        <begin position="328"/>
        <end position="350"/>
    </location>
</feature>
<evidence type="ECO:0000313" key="3">
    <source>
        <dbReference type="EMBL" id="BAM06336.1"/>
    </source>
</evidence>
<keyword evidence="2" id="KW-0812">Transmembrane</keyword>
<dbReference type="HOGENOM" id="CLU_300497_0_0_0"/>
<organism evidence="3 4">
    <name type="scientific">Leptospirillum ferrooxidans (strain C2-3)</name>
    <dbReference type="NCBI Taxonomy" id="1162668"/>
    <lineage>
        <taxon>Bacteria</taxon>
        <taxon>Pseudomonadati</taxon>
        <taxon>Nitrospirota</taxon>
        <taxon>Nitrospiria</taxon>
        <taxon>Nitrospirales</taxon>
        <taxon>Nitrospiraceae</taxon>
        <taxon>Leptospirillum</taxon>
    </lineage>
</organism>
<reference evidence="3 4" key="1">
    <citation type="journal article" date="2012" name="J. Bacteriol.">
        <title>Complete Genome Sequence of Leptospirillum ferrooxidans Strain C2-3, Isolated from a Fresh Volcanic Ash Deposit on the Island of Miyake, Japan.</title>
        <authorList>
            <person name="Fujimura R."/>
            <person name="Sato Y."/>
            <person name="Nishizawa T."/>
            <person name="Oshima K."/>
            <person name="Kim S.-W."/>
            <person name="Hattori M."/>
            <person name="Kamijo T."/>
            <person name="Ohta H."/>
        </authorList>
    </citation>
    <scope>NUCLEOTIDE SEQUENCE [LARGE SCALE GENOMIC DNA]</scope>
    <source>
        <strain evidence="3 4">C2-3</strain>
    </source>
</reference>
<dbReference type="RefSeq" id="WP_014448828.1">
    <property type="nucleotide sequence ID" value="NC_017094.1"/>
</dbReference>
<feature type="transmembrane region" description="Helical" evidence="2">
    <location>
        <begin position="870"/>
        <end position="892"/>
    </location>
</feature>
<keyword evidence="4" id="KW-1185">Reference proteome</keyword>
<keyword evidence="2" id="KW-1133">Transmembrane helix</keyword>
<feature type="transmembrane region" description="Helical" evidence="2">
    <location>
        <begin position="192"/>
        <end position="211"/>
    </location>
</feature>
<dbReference type="KEGG" id="lfc:LFE_0620"/>
<dbReference type="Proteomes" id="UP000007382">
    <property type="component" value="Chromosome"/>
</dbReference>
<accession>I0IM37</accession>
<dbReference type="STRING" id="1162668.LFE_0620"/>
<evidence type="ECO:0000256" key="2">
    <source>
        <dbReference type="SAM" id="Phobius"/>
    </source>
</evidence>
<keyword evidence="2" id="KW-0472">Membrane</keyword>
<evidence type="ECO:0000256" key="1">
    <source>
        <dbReference type="SAM" id="MobiDB-lite"/>
    </source>
</evidence>
<name>I0IM37_LEPFC</name>